<dbReference type="Proteomes" id="UP000008647">
    <property type="component" value="Segment"/>
</dbReference>
<dbReference type="GeneID" id="54982502"/>
<keyword evidence="2" id="KW-1185">Reference proteome</keyword>
<reference evidence="1 2" key="1">
    <citation type="journal article" date="2011" name="Arch. Virol.">
        <title>Complete genomic sequence of virulent Cronobacter sakazakii phage ESSI-2 isolated from swine feces.</title>
        <authorList>
            <person name="Lee Y.D."/>
            <person name="Chang H.I."/>
            <person name="Park J.H."/>
        </authorList>
    </citation>
    <scope>NUCLEOTIDE SEQUENCE [LARGE SCALE GENOMIC DNA]</scope>
</reference>
<protein>
    <submittedName>
        <fullName evidence="1">Uncharacterized protein</fullName>
    </submittedName>
</protein>
<evidence type="ECO:0000313" key="1">
    <source>
        <dbReference type="EMBL" id="ADX32380.1"/>
    </source>
</evidence>
<proteinExistence type="predicted"/>
<dbReference type="KEGG" id="vg:54982502"/>
<sequence length="254" mass="29546">MLHAVLHVIGKICRHGHFAFYLPATDQRTFPAHIQPDFDRLCGHRNILTCSQLRAQPLHITGARRHEILRAGFADQPSIPQKRRRAEYVDVFQALAFVHPGQARGKINLPGFRRGVNARFGLRAVVLHQKRAGEHVALLARFRFQLLLHRRMNNHCQRAAGLVHQANPVKREIAHIRAQYHGMHHGIFIHHTLAADRLAVNNLRRRWQRFTAADRRIRVKPRHVCKHKFIQQDGFTRHALLRFPLFKGQCDYCL</sequence>
<dbReference type="EMBL" id="HQ110083">
    <property type="protein sequence ID" value="ADX32380.1"/>
    <property type="molecule type" value="Genomic_DNA"/>
</dbReference>
<organism evidence="1 2">
    <name type="scientific">Cronobacter phage ESSI-2</name>
    <dbReference type="NCBI Taxonomy" id="947842"/>
    <lineage>
        <taxon>Viruses</taxon>
        <taxon>Duplodnaviria</taxon>
        <taxon>Heunggongvirae</taxon>
        <taxon>Uroviricota</taxon>
        <taxon>Caudoviricetes</taxon>
        <taxon>Peduoviridae</taxon>
        <taxon>Seongnamvirus</taxon>
        <taxon>Seongnamvirus ESSI2</taxon>
    </lineage>
</organism>
<dbReference type="RefSeq" id="YP_009792300.1">
    <property type="nucleotide sequence ID" value="NC_047854.1"/>
</dbReference>
<name>F1BUK4_9CAUD</name>
<accession>F1BUK4</accession>
<evidence type="ECO:0000313" key="2">
    <source>
        <dbReference type="Proteomes" id="UP000008647"/>
    </source>
</evidence>